<dbReference type="AlphaFoldDB" id="A0A8X7BC69"/>
<reference evidence="2" key="1">
    <citation type="submission" date="2020-08" db="EMBL/GenBank/DDBJ databases">
        <title>Multicomponent nature underlies the extraordinary mechanical properties of spider dragline silk.</title>
        <authorList>
            <person name="Kono N."/>
            <person name="Nakamura H."/>
            <person name="Mori M."/>
            <person name="Yoshida Y."/>
            <person name="Ohtoshi R."/>
            <person name="Malay A.D."/>
            <person name="Moran D.A.P."/>
            <person name="Tomita M."/>
            <person name="Numata K."/>
            <person name="Arakawa K."/>
        </authorList>
    </citation>
    <scope>NUCLEOTIDE SEQUENCE</scope>
</reference>
<sequence length="443" mass="51650">MATCERERKNGQPSKQRRSDEAIKESKLGLHHVQSLRVKGAPPLYADCYNSKFNLGSGDRFRSFAIPNRCHSVVEILQILGLEICYKGLSHLIPHLLHPGPFSRGDKRSNKMADKRKYSGVRQSECLSLARAFEWFKRFKDGRQDVEDDSRPGHPSTSKTDENAEKVASLIRSDRRLSIRAIAETLNIDKKCVRQILHDNLNMQKVCAKMVTKILTFEQQATRKNVCTDILDAIKNDPNLLEKVITCDESWFFTYDPETKRQSMHWKTPTSPRAKKARMSKSKFKAMMIVFFDIHGIVYLHWVPEGQKINQHYYLEVLGNLRKRIRKKRPEMWKEKSWIFHQDNAPAHSALSVKRFLAKHSIPVLEHPPYSPNLASCDFYLFPKVKSALKRTSFESMEAVKEKAARVLKELTKDDFQHCFEQWKIRMERCLDRERVYIEGDNK</sequence>
<dbReference type="InterPro" id="IPR052709">
    <property type="entry name" value="Transposase-MT_Hybrid"/>
</dbReference>
<evidence type="ECO:0000256" key="1">
    <source>
        <dbReference type="SAM" id="MobiDB-lite"/>
    </source>
</evidence>
<protein>
    <submittedName>
        <fullName evidence="2">Mariner Mos1 transposase</fullName>
    </submittedName>
</protein>
<accession>A0A8X7BC69</accession>
<evidence type="ECO:0000313" key="2">
    <source>
        <dbReference type="EMBL" id="GFY25217.1"/>
    </source>
</evidence>
<dbReference type="Proteomes" id="UP000887159">
    <property type="component" value="Unassembled WGS sequence"/>
</dbReference>
<dbReference type="EMBL" id="BMAU01021371">
    <property type="protein sequence ID" value="GFY25217.1"/>
    <property type="molecule type" value="Genomic_DNA"/>
</dbReference>
<dbReference type="Gene3D" id="3.30.420.10">
    <property type="entry name" value="Ribonuclease H-like superfamily/Ribonuclease H"/>
    <property type="match status" value="1"/>
</dbReference>
<dbReference type="Pfam" id="PF01359">
    <property type="entry name" value="Transposase_1"/>
    <property type="match status" value="1"/>
</dbReference>
<feature type="region of interest" description="Disordered" evidence="1">
    <location>
        <begin position="144"/>
        <end position="165"/>
    </location>
</feature>
<dbReference type="PANTHER" id="PTHR46060:SF1">
    <property type="entry name" value="MARINER MOS1 TRANSPOSASE-LIKE PROTEIN"/>
    <property type="match status" value="1"/>
</dbReference>
<organism evidence="2 3">
    <name type="scientific">Trichonephila clavipes</name>
    <name type="common">Golden silk orbweaver</name>
    <name type="synonym">Nephila clavipes</name>
    <dbReference type="NCBI Taxonomy" id="2585209"/>
    <lineage>
        <taxon>Eukaryota</taxon>
        <taxon>Metazoa</taxon>
        <taxon>Ecdysozoa</taxon>
        <taxon>Arthropoda</taxon>
        <taxon>Chelicerata</taxon>
        <taxon>Arachnida</taxon>
        <taxon>Araneae</taxon>
        <taxon>Araneomorphae</taxon>
        <taxon>Entelegynae</taxon>
        <taxon>Araneoidea</taxon>
        <taxon>Nephilidae</taxon>
        <taxon>Trichonephila</taxon>
    </lineage>
</organism>
<proteinExistence type="predicted"/>
<dbReference type="GO" id="GO:0003676">
    <property type="term" value="F:nucleic acid binding"/>
    <property type="evidence" value="ECO:0007669"/>
    <property type="project" value="InterPro"/>
</dbReference>
<dbReference type="InterPro" id="IPR001888">
    <property type="entry name" value="Transposase_1"/>
</dbReference>
<feature type="region of interest" description="Disordered" evidence="1">
    <location>
        <begin position="1"/>
        <end position="23"/>
    </location>
</feature>
<dbReference type="InterPro" id="IPR036397">
    <property type="entry name" value="RNaseH_sf"/>
</dbReference>
<feature type="compositionally biased region" description="Basic and acidic residues" evidence="1">
    <location>
        <begin position="1"/>
        <end position="10"/>
    </location>
</feature>
<dbReference type="PANTHER" id="PTHR46060">
    <property type="entry name" value="MARINER MOS1 TRANSPOSASE-LIKE PROTEIN"/>
    <property type="match status" value="1"/>
</dbReference>
<keyword evidence="3" id="KW-1185">Reference proteome</keyword>
<gene>
    <name evidence="2" type="primary">mariner T</name>
    <name evidence="2" type="ORF">TNCV_2483381</name>
</gene>
<evidence type="ECO:0000313" key="3">
    <source>
        <dbReference type="Proteomes" id="UP000887159"/>
    </source>
</evidence>
<comment type="caution">
    <text evidence="2">The sequence shown here is derived from an EMBL/GenBank/DDBJ whole genome shotgun (WGS) entry which is preliminary data.</text>
</comment>
<name>A0A8X7BC69_TRICX</name>